<dbReference type="AlphaFoldDB" id="A0A9W6KWK0"/>
<evidence type="ECO:0000313" key="1">
    <source>
        <dbReference type="EMBL" id="GLL09392.1"/>
    </source>
</evidence>
<evidence type="ECO:0000313" key="2">
    <source>
        <dbReference type="Proteomes" id="UP001143463"/>
    </source>
</evidence>
<reference evidence="1" key="1">
    <citation type="journal article" date="2014" name="Int. J. Syst. Evol. Microbiol.">
        <title>Complete genome sequence of Corynebacterium casei LMG S-19264T (=DSM 44701T), isolated from a smear-ripened cheese.</title>
        <authorList>
            <consortium name="US DOE Joint Genome Institute (JGI-PGF)"/>
            <person name="Walter F."/>
            <person name="Albersmeier A."/>
            <person name="Kalinowski J."/>
            <person name="Ruckert C."/>
        </authorList>
    </citation>
    <scope>NUCLEOTIDE SEQUENCE</scope>
    <source>
        <strain evidence="1">VKM Ac-1069</strain>
    </source>
</reference>
<keyword evidence="2" id="KW-1185">Reference proteome</keyword>
<proteinExistence type="predicted"/>
<dbReference type="EMBL" id="BSFQ01000002">
    <property type="protein sequence ID" value="GLL09392.1"/>
    <property type="molecule type" value="Genomic_DNA"/>
</dbReference>
<dbReference type="Proteomes" id="UP001143463">
    <property type="component" value="Unassembled WGS sequence"/>
</dbReference>
<gene>
    <name evidence="1" type="ORF">GCM10017577_05320</name>
</gene>
<accession>A0A9W6KWK0</accession>
<dbReference type="RefSeq" id="WP_051736602.1">
    <property type="nucleotide sequence ID" value="NZ_BAAAUZ010000013.1"/>
</dbReference>
<protein>
    <submittedName>
        <fullName evidence="1">Uncharacterized protein</fullName>
    </submittedName>
</protein>
<comment type="caution">
    <text evidence="1">The sequence shown here is derived from an EMBL/GenBank/DDBJ whole genome shotgun (WGS) entry which is preliminary data.</text>
</comment>
<name>A0A9W6KWK0_9PSEU</name>
<sequence>MPTRDQVAALLAQGLAPEEIGRRLGIPAGQVHLIGTGVPADGSDAFTSRERDERGVLGAVQHLLGVPVRNPTSREAVHDWIRRRVAQDPAMRAAQHRNDEQQEGE</sequence>
<organism evidence="1 2">
    <name type="scientific">Pseudonocardia halophobica</name>
    <dbReference type="NCBI Taxonomy" id="29401"/>
    <lineage>
        <taxon>Bacteria</taxon>
        <taxon>Bacillati</taxon>
        <taxon>Actinomycetota</taxon>
        <taxon>Actinomycetes</taxon>
        <taxon>Pseudonocardiales</taxon>
        <taxon>Pseudonocardiaceae</taxon>
        <taxon>Pseudonocardia</taxon>
    </lineage>
</organism>
<reference evidence="1" key="2">
    <citation type="submission" date="2023-01" db="EMBL/GenBank/DDBJ databases">
        <authorList>
            <person name="Sun Q."/>
            <person name="Evtushenko L."/>
        </authorList>
    </citation>
    <scope>NUCLEOTIDE SEQUENCE</scope>
    <source>
        <strain evidence="1">VKM Ac-1069</strain>
    </source>
</reference>